<dbReference type="Proteomes" id="UP000593567">
    <property type="component" value="Unassembled WGS sequence"/>
</dbReference>
<protein>
    <submittedName>
        <fullName evidence="2">Uncharacterized protein</fullName>
    </submittedName>
</protein>
<dbReference type="EMBL" id="VXIV02001697">
    <property type="protein sequence ID" value="KAF6030512.1"/>
    <property type="molecule type" value="Genomic_DNA"/>
</dbReference>
<gene>
    <name evidence="2" type="ORF">EB796_011181</name>
</gene>
<reference evidence="2" key="1">
    <citation type="submission" date="2020-06" db="EMBL/GenBank/DDBJ databases">
        <title>Draft genome of Bugula neritina, a colonial animal packing powerful symbionts and potential medicines.</title>
        <authorList>
            <person name="Rayko M."/>
        </authorList>
    </citation>
    <scope>NUCLEOTIDE SEQUENCE [LARGE SCALE GENOMIC DNA]</scope>
    <source>
        <strain evidence="2">Kwan_BN1</strain>
    </source>
</reference>
<keyword evidence="3" id="KW-1185">Reference proteome</keyword>
<sequence length="214" mass="21887">MSIKASPALNASGVSKSTPKPKSAKKLKPALSNANSATPKSIVTSADEVTKLSMSTSKPAKTPKSAITPKGVSSPKTEGMELATPKLAKTGDGNSPGLPVKELKKSGKKTCDSSKNGSEKENNVESTSSVVVVNKRKSVDAGVKDDGASEITSVKKARKSALATPKVSQNGGKEVAPKSVKASPVVPMITPPGAKRVLRSKSRNTAKKASPKSA</sequence>
<feature type="compositionally biased region" description="Basic and acidic residues" evidence="1">
    <location>
        <begin position="101"/>
        <end position="123"/>
    </location>
</feature>
<feature type="region of interest" description="Disordered" evidence="1">
    <location>
        <begin position="142"/>
        <end position="214"/>
    </location>
</feature>
<organism evidence="2 3">
    <name type="scientific">Bugula neritina</name>
    <name type="common">Brown bryozoan</name>
    <name type="synonym">Sertularia neritina</name>
    <dbReference type="NCBI Taxonomy" id="10212"/>
    <lineage>
        <taxon>Eukaryota</taxon>
        <taxon>Metazoa</taxon>
        <taxon>Spiralia</taxon>
        <taxon>Lophotrochozoa</taxon>
        <taxon>Bryozoa</taxon>
        <taxon>Gymnolaemata</taxon>
        <taxon>Cheilostomatida</taxon>
        <taxon>Flustrina</taxon>
        <taxon>Buguloidea</taxon>
        <taxon>Bugulidae</taxon>
        <taxon>Bugula</taxon>
    </lineage>
</organism>
<comment type="caution">
    <text evidence="2">The sequence shown here is derived from an EMBL/GenBank/DDBJ whole genome shotgun (WGS) entry which is preliminary data.</text>
</comment>
<feature type="region of interest" description="Disordered" evidence="1">
    <location>
        <begin position="1"/>
        <end position="129"/>
    </location>
</feature>
<feature type="compositionally biased region" description="Polar residues" evidence="1">
    <location>
        <begin position="33"/>
        <end position="44"/>
    </location>
</feature>
<name>A0A7J7JVV0_BUGNE</name>
<evidence type="ECO:0000256" key="1">
    <source>
        <dbReference type="SAM" id="MobiDB-lite"/>
    </source>
</evidence>
<dbReference type="AlphaFoldDB" id="A0A7J7JVV0"/>
<proteinExistence type="predicted"/>
<evidence type="ECO:0000313" key="2">
    <source>
        <dbReference type="EMBL" id="KAF6030512.1"/>
    </source>
</evidence>
<evidence type="ECO:0000313" key="3">
    <source>
        <dbReference type="Proteomes" id="UP000593567"/>
    </source>
</evidence>
<feature type="compositionally biased region" description="Basic residues" evidence="1">
    <location>
        <begin position="196"/>
        <end position="214"/>
    </location>
</feature>
<accession>A0A7J7JVV0</accession>